<dbReference type="SUPFAM" id="SSF48008">
    <property type="entry name" value="GntR ligand-binding domain-like"/>
    <property type="match status" value="1"/>
</dbReference>
<sequence>MGNRGSHHHTQPAKTAQDHRDILDAVRSKDVDTARELISGHFHGIRTLLAQREVSQIKP</sequence>
<feature type="region of interest" description="Disordered" evidence="4">
    <location>
        <begin position="1"/>
        <end position="21"/>
    </location>
</feature>
<dbReference type="Proteomes" id="UP000235739">
    <property type="component" value="Unassembled WGS sequence"/>
</dbReference>
<evidence type="ECO:0000256" key="1">
    <source>
        <dbReference type="ARBA" id="ARBA00023015"/>
    </source>
</evidence>
<reference evidence="6 7" key="1">
    <citation type="journal article" date="2017" name="Elife">
        <title>Extensive horizontal gene transfer in cheese-associated bacteria.</title>
        <authorList>
            <person name="Bonham K.S."/>
            <person name="Wolfe B.E."/>
            <person name="Dutton R.J."/>
        </authorList>
    </citation>
    <scope>NUCLEOTIDE SEQUENCE [LARGE SCALE GENOMIC DNA]</scope>
    <source>
        <strain evidence="6 7">JB182</strain>
    </source>
</reference>
<evidence type="ECO:0000256" key="2">
    <source>
        <dbReference type="ARBA" id="ARBA00023125"/>
    </source>
</evidence>
<evidence type="ECO:0000256" key="3">
    <source>
        <dbReference type="ARBA" id="ARBA00023163"/>
    </source>
</evidence>
<dbReference type="Pfam" id="PF07729">
    <property type="entry name" value="FCD"/>
    <property type="match status" value="1"/>
</dbReference>
<feature type="domain" description="GntR C-terminal" evidence="5">
    <location>
        <begin position="8"/>
        <end position="43"/>
    </location>
</feature>
<keyword evidence="3" id="KW-0804">Transcription</keyword>
<proteinExistence type="predicted"/>
<keyword evidence="2" id="KW-0238">DNA-binding</keyword>
<evidence type="ECO:0000313" key="6">
    <source>
        <dbReference type="EMBL" id="PMQ20987.1"/>
    </source>
</evidence>
<dbReference type="Gene3D" id="1.20.120.530">
    <property type="entry name" value="GntR ligand-binding domain-like"/>
    <property type="match status" value="1"/>
</dbReference>
<keyword evidence="1" id="KW-0805">Transcription regulation</keyword>
<organism evidence="6 7">
    <name type="scientific">Glutamicibacter arilaitensis</name>
    <dbReference type="NCBI Taxonomy" id="256701"/>
    <lineage>
        <taxon>Bacteria</taxon>
        <taxon>Bacillati</taxon>
        <taxon>Actinomycetota</taxon>
        <taxon>Actinomycetes</taxon>
        <taxon>Micrococcales</taxon>
        <taxon>Micrococcaceae</taxon>
        <taxon>Glutamicibacter</taxon>
    </lineage>
</organism>
<evidence type="ECO:0000256" key="4">
    <source>
        <dbReference type="SAM" id="MobiDB-lite"/>
    </source>
</evidence>
<protein>
    <recommendedName>
        <fullName evidence="5">GntR C-terminal domain-containing protein</fullName>
    </recommendedName>
</protein>
<evidence type="ECO:0000313" key="7">
    <source>
        <dbReference type="Proteomes" id="UP000235739"/>
    </source>
</evidence>
<dbReference type="InterPro" id="IPR008920">
    <property type="entry name" value="TF_FadR/GntR_C"/>
</dbReference>
<dbReference type="InterPro" id="IPR011711">
    <property type="entry name" value="GntR_C"/>
</dbReference>
<name>A0A2N7S4H3_9MICC</name>
<evidence type="ECO:0000259" key="5">
    <source>
        <dbReference type="Pfam" id="PF07729"/>
    </source>
</evidence>
<dbReference type="EMBL" id="PNQX01000001">
    <property type="protein sequence ID" value="PMQ20987.1"/>
    <property type="molecule type" value="Genomic_DNA"/>
</dbReference>
<dbReference type="RefSeq" id="WP_102597667.1">
    <property type="nucleotide sequence ID" value="NZ_JBLXIX010000001.1"/>
</dbReference>
<gene>
    <name evidence="6" type="ORF">CIK84_05215</name>
</gene>
<dbReference type="AlphaFoldDB" id="A0A2N7S4H3"/>
<comment type="caution">
    <text evidence="6">The sequence shown here is derived from an EMBL/GenBank/DDBJ whole genome shotgun (WGS) entry which is preliminary data.</text>
</comment>
<dbReference type="GO" id="GO:0003677">
    <property type="term" value="F:DNA binding"/>
    <property type="evidence" value="ECO:0007669"/>
    <property type="project" value="UniProtKB-KW"/>
</dbReference>
<feature type="compositionally biased region" description="Basic residues" evidence="4">
    <location>
        <begin position="1"/>
        <end position="11"/>
    </location>
</feature>
<accession>A0A2N7S4H3</accession>